<evidence type="ECO:0000313" key="3">
    <source>
        <dbReference type="Proteomes" id="UP000677228"/>
    </source>
</evidence>
<gene>
    <name evidence="1" type="ORF">OVA965_LOCUS14433</name>
    <name evidence="2" type="ORF">TMI583_LOCUS14436</name>
</gene>
<dbReference type="Proteomes" id="UP000682733">
    <property type="component" value="Unassembled WGS sequence"/>
</dbReference>
<dbReference type="PANTHER" id="PTHR46954:SF1">
    <property type="entry name" value="C2H2-TYPE DOMAIN-CONTAINING PROTEIN"/>
    <property type="match status" value="1"/>
</dbReference>
<proteinExistence type="predicted"/>
<evidence type="ECO:0000313" key="1">
    <source>
        <dbReference type="EMBL" id="CAF0998412.1"/>
    </source>
</evidence>
<evidence type="ECO:0000313" key="2">
    <source>
        <dbReference type="EMBL" id="CAF3767962.1"/>
    </source>
</evidence>
<organism evidence="1 3">
    <name type="scientific">Didymodactylos carnosus</name>
    <dbReference type="NCBI Taxonomy" id="1234261"/>
    <lineage>
        <taxon>Eukaryota</taxon>
        <taxon>Metazoa</taxon>
        <taxon>Spiralia</taxon>
        <taxon>Gnathifera</taxon>
        <taxon>Rotifera</taxon>
        <taxon>Eurotatoria</taxon>
        <taxon>Bdelloidea</taxon>
        <taxon>Philodinida</taxon>
        <taxon>Philodinidae</taxon>
        <taxon>Didymodactylos</taxon>
    </lineage>
</organism>
<name>A0A8S2DTH3_9BILA</name>
<dbReference type="AlphaFoldDB" id="A0A8S2DTH3"/>
<comment type="caution">
    <text evidence="1">The sequence shown here is derived from an EMBL/GenBank/DDBJ whole genome shotgun (WGS) entry which is preliminary data.</text>
</comment>
<dbReference type="EMBL" id="CAJNOK010006248">
    <property type="protein sequence ID" value="CAF0998412.1"/>
    <property type="molecule type" value="Genomic_DNA"/>
</dbReference>
<dbReference type="Proteomes" id="UP000677228">
    <property type="component" value="Unassembled WGS sequence"/>
</dbReference>
<dbReference type="PANTHER" id="PTHR46954">
    <property type="entry name" value="C2H2-TYPE DOMAIN-CONTAINING PROTEIN"/>
    <property type="match status" value="1"/>
</dbReference>
<sequence>EEHPDVGMKLKYIFKEETGLPSAEENQPKLLSVIEEIASIDTVAQQRHSEVLRPRLILDDLVERLKSYGLEINDAHCITVDGGPDENPRFPKTLLSATDVVKTHQLGTLYTLTHASGQSAYNPVKTTYSVVAQFAEHRDRDAEGDLQDFDESWRSRHVLQTQYTCQIVFCDNVGCCDARRSNYIQVFPHRFLPAPLPFERNAEDFALAKHDNGNTAFYGSLFQRLSLKRFVTTSLKNDVKGFLVVSVESQLVKDRRHDVFSSTNTTIDSPGIVLEFYGIGT</sequence>
<protein>
    <submittedName>
        <fullName evidence="1">Uncharacterized protein</fullName>
    </submittedName>
</protein>
<accession>A0A8S2DTH3</accession>
<reference evidence="1" key="1">
    <citation type="submission" date="2021-02" db="EMBL/GenBank/DDBJ databases">
        <authorList>
            <person name="Nowell W R."/>
        </authorList>
    </citation>
    <scope>NUCLEOTIDE SEQUENCE</scope>
</reference>
<dbReference type="EMBL" id="CAJOBA010006255">
    <property type="protein sequence ID" value="CAF3767962.1"/>
    <property type="molecule type" value="Genomic_DNA"/>
</dbReference>
<feature type="non-terminal residue" evidence="1">
    <location>
        <position position="1"/>
    </location>
</feature>